<dbReference type="AlphaFoldDB" id="A0A642UHR7"/>
<name>A0A642UHR7_DIURU</name>
<feature type="compositionally biased region" description="Low complexity" evidence="1">
    <location>
        <begin position="229"/>
        <end position="243"/>
    </location>
</feature>
<feature type="region of interest" description="Disordered" evidence="1">
    <location>
        <begin position="226"/>
        <end position="247"/>
    </location>
</feature>
<comment type="caution">
    <text evidence="2">The sequence shown here is derived from an EMBL/GenBank/DDBJ whole genome shotgun (WGS) entry which is preliminary data.</text>
</comment>
<evidence type="ECO:0000313" key="3">
    <source>
        <dbReference type="Proteomes" id="UP000449547"/>
    </source>
</evidence>
<dbReference type="RefSeq" id="XP_034010827.1">
    <property type="nucleotide sequence ID" value="XM_034157197.1"/>
</dbReference>
<reference evidence="2 3" key="1">
    <citation type="submission" date="2019-07" db="EMBL/GenBank/DDBJ databases">
        <title>Genome assembly of two rare yeast pathogens: Diutina rugosa and Trichomonascus ciferrii.</title>
        <authorList>
            <person name="Mixao V."/>
            <person name="Saus E."/>
            <person name="Hansen A."/>
            <person name="Lass-Flor C."/>
            <person name="Gabaldon T."/>
        </authorList>
    </citation>
    <scope>NUCLEOTIDE SEQUENCE [LARGE SCALE GENOMIC DNA]</scope>
    <source>
        <strain evidence="2 3">CBS 613</strain>
    </source>
</reference>
<organism evidence="2 3">
    <name type="scientific">Diutina rugosa</name>
    <name type="common">Yeast</name>
    <name type="synonym">Candida rugosa</name>
    <dbReference type="NCBI Taxonomy" id="5481"/>
    <lineage>
        <taxon>Eukaryota</taxon>
        <taxon>Fungi</taxon>
        <taxon>Dikarya</taxon>
        <taxon>Ascomycota</taxon>
        <taxon>Saccharomycotina</taxon>
        <taxon>Pichiomycetes</taxon>
        <taxon>Debaryomycetaceae</taxon>
        <taxon>Diutina</taxon>
    </lineage>
</organism>
<dbReference type="GeneID" id="54782986"/>
<sequence>MVSVYDIIQSQVSRFSHVTTGIGDPTSFEPGVYDFQTTPTNQGVAVAIASMAISHLSHGSSARVVVIECLGRFPWPLVTKHRQFRGRWLDANGPLKMYRCTSFGEVYTRLESLVGDEDTLVVVYQLHELLDHYRLQLVQSFKHHMLKYKLEKTAAAVDNKTQGVDDITKNLPTLPPSSDLLQKSAISKFDAHMTALVSLLKEVSATSVVVLTGGLDARFCKLEPWPATSSSSSQLPSSPISQSRDPVAPNRTRLMLVPSSEFLYPHVAARFIFFRDWYQKSPKFASAECYQPRVSYTDLRLVHAVKVDRGGQVNTYWFDLDADDEATQSSQFKVTSLMVDTVDEEPEDDANQFSSQSTAEANVTVVMNSSAPPELPSTPSVTYDNTHVTIRYRSTP</sequence>
<dbReference type="OrthoDB" id="4021409at2759"/>
<proteinExistence type="predicted"/>
<gene>
    <name evidence="2" type="ORF">DIURU_004335</name>
</gene>
<dbReference type="Proteomes" id="UP000449547">
    <property type="component" value="Unassembled WGS sequence"/>
</dbReference>
<dbReference type="EMBL" id="SWFT01000124">
    <property type="protein sequence ID" value="KAA8899313.1"/>
    <property type="molecule type" value="Genomic_DNA"/>
</dbReference>
<protein>
    <submittedName>
        <fullName evidence="2">Uncharacterized protein</fullName>
    </submittedName>
</protein>
<evidence type="ECO:0000313" key="2">
    <source>
        <dbReference type="EMBL" id="KAA8899313.1"/>
    </source>
</evidence>
<dbReference type="VEuPathDB" id="FungiDB:DIURU_004335"/>
<evidence type="ECO:0000256" key="1">
    <source>
        <dbReference type="SAM" id="MobiDB-lite"/>
    </source>
</evidence>
<accession>A0A642UHR7</accession>
<keyword evidence="3" id="KW-1185">Reference proteome</keyword>